<dbReference type="NCBIfam" id="TIGR00254">
    <property type="entry name" value="GGDEF"/>
    <property type="match status" value="1"/>
</dbReference>
<dbReference type="PANTHER" id="PTHR44757:SF2">
    <property type="entry name" value="BIOFILM ARCHITECTURE MAINTENANCE PROTEIN MBAA"/>
    <property type="match status" value="1"/>
</dbReference>
<dbReference type="InterPro" id="IPR000160">
    <property type="entry name" value="GGDEF_dom"/>
</dbReference>
<dbReference type="SUPFAM" id="SSF55785">
    <property type="entry name" value="PYP-like sensor domain (PAS domain)"/>
    <property type="match status" value="1"/>
</dbReference>
<feature type="domain" description="GGDEF" evidence="3">
    <location>
        <begin position="309"/>
        <end position="442"/>
    </location>
</feature>
<dbReference type="InterPro" id="IPR013656">
    <property type="entry name" value="PAS_4"/>
</dbReference>
<dbReference type="PROSITE" id="PS50887">
    <property type="entry name" value="GGDEF"/>
    <property type="match status" value="1"/>
</dbReference>
<feature type="compositionally biased region" description="Basic and acidic residues" evidence="1">
    <location>
        <begin position="53"/>
        <end position="75"/>
    </location>
</feature>
<dbReference type="Pfam" id="PF14361">
    <property type="entry name" value="RsbRD_N"/>
    <property type="match status" value="1"/>
</dbReference>
<comment type="caution">
    <text evidence="4">The sequence shown here is derived from an EMBL/GenBank/DDBJ whole genome shotgun (WGS) entry which is preliminary data.</text>
</comment>
<dbReference type="InterPro" id="IPR029787">
    <property type="entry name" value="Nucleotide_cyclase"/>
</dbReference>
<dbReference type="InterPro" id="IPR035965">
    <property type="entry name" value="PAS-like_dom_sf"/>
</dbReference>
<dbReference type="NCBIfam" id="TIGR00229">
    <property type="entry name" value="sensory_box"/>
    <property type="match status" value="1"/>
</dbReference>
<evidence type="ECO:0000259" key="3">
    <source>
        <dbReference type="PROSITE" id="PS50887"/>
    </source>
</evidence>
<feature type="domain" description="PAS" evidence="2">
    <location>
        <begin position="153"/>
        <end position="201"/>
    </location>
</feature>
<proteinExistence type="predicted"/>
<dbReference type="SMART" id="SM00267">
    <property type="entry name" value="GGDEF"/>
    <property type="match status" value="1"/>
</dbReference>
<feature type="region of interest" description="Disordered" evidence="1">
    <location>
        <begin position="49"/>
        <end position="75"/>
    </location>
</feature>
<dbReference type="Proteomes" id="UP001595530">
    <property type="component" value="Unassembled WGS sequence"/>
</dbReference>
<evidence type="ECO:0000313" key="5">
    <source>
        <dbReference type="Proteomes" id="UP001595530"/>
    </source>
</evidence>
<dbReference type="EC" id="2.7.7.65" evidence="4"/>
<keyword evidence="4" id="KW-0808">Transferase</keyword>
<gene>
    <name evidence="4" type="ORF">ACFOFO_11175</name>
</gene>
<keyword evidence="4" id="KW-0548">Nucleotidyltransferase</keyword>
<name>A0ABV7F3B7_9BURK</name>
<dbReference type="Gene3D" id="3.30.450.20">
    <property type="entry name" value="PAS domain"/>
    <property type="match status" value="1"/>
</dbReference>
<dbReference type="SMART" id="SM00091">
    <property type="entry name" value="PAS"/>
    <property type="match status" value="1"/>
</dbReference>
<protein>
    <submittedName>
        <fullName evidence="4">Diguanylate cyclase domain-containing protein</fullName>
        <ecNumber evidence="4">2.7.7.65</ecNumber>
    </submittedName>
</protein>
<evidence type="ECO:0000256" key="1">
    <source>
        <dbReference type="SAM" id="MobiDB-lite"/>
    </source>
</evidence>
<dbReference type="CDD" id="cd01949">
    <property type="entry name" value="GGDEF"/>
    <property type="match status" value="1"/>
</dbReference>
<dbReference type="InterPro" id="IPR052155">
    <property type="entry name" value="Biofilm_reg_signaling"/>
</dbReference>
<dbReference type="PROSITE" id="PS50112">
    <property type="entry name" value="PAS"/>
    <property type="match status" value="1"/>
</dbReference>
<dbReference type="InterPro" id="IPR000014">
    <property type="entry name" value="PAS"/>
</dbReference>
<dbReference type="SUPFAM" id="SSF55073">
    <property type="entry name" value="Nucleotide cyclase"/>
    <property type="match status" value="1"/>
</dbReference>
<evidence type="ECO:0000313" key="4">
    <source>
        <dbReference type="EMBL" id="MFC3108520.1"/>
    </source>
</evidence>
<dbReference type="RefSeq" id="WP_390331547.1">
    <property type="nucleotide sequence ID" value="NZ_JBHRTP010000032.1"/>
</dbReference>
<dbReference type="Pfam" id="PF08448">
    <property type="entry name" value="PAS_4"/>
    <property type="match status" value="1"/>
</dbReference>
<dbReference type="PANTHER" id="PTHR44757">
    <property type="entry name" value="DIGUANYLATE CYCLASE DGCP"/>
    <property type="match status" value="1"/>
</dbReference>
<sequence>MRLSKFILNNLEAVLQEWEDFAATLIPPEQSLDKVTLRDHVQKMLEAMSADLAKPETEHEEIEKSKGHDDSPECRKTAAATHGKERLALGFTLDAAVAEYRALRASVTRLWQKSLLNKPVPDTAIGDLIRFNEAIDQSINESVTSYSFEKEQQMRVFDTILSSLPDISFTLTLDGRFAYVNKALIELFALPPDKLVGKNFIDIGLPNGAELQRQIDQVISTKKELRGEMPYTAPSGEWGFYDYIFVPAVDKEGVVEAVAGTARNITERKAAEEKNWQRANYDLLTGLPNRRLFLDRLEQDLKHAGRIGAPISLLFIDLDHFKEVNDKFGHDAGDLLLRLVTARLLSCIRDTDTVARLSGDEFTVILQDLRGTEDVELIAGKILTELASPFPIFSHTVHISASIGITLSPQDASTPDHLIKNADQAMYVAKKAGRNQFSFFSPN</sequence>
<dbReference type="EMBL" id="JBHRTP010000032">
    <property type="protein sequence ID" value="MFC3108520.1"/>
    <property type="molecule type" value="Genomic_DNA"/>
</dbReference>
<keyword evidence="5" id="KW-1185">Reference proteome</keyword>
<organism evidence="4 5">
    <name type="scientific">Undibacterium arcticum</name>
    <dbReference type="NCBI Taxonomy" id="1762892"/>
    <lineage>
        <taxon>Bacteria</taxon>
        <taxon>Pseudomonadati</taxon>
        <taxon>Pseudomonadota</taxon>
        <taxon>Betaproteobacteria</taxon>
        <taxon>Burkholderiales</taxon>
        <taxon>Oxalobacteraceae</taxon>
        <taxon>Undibacterium</taxon>
    </lineage>
</organism>
<reference evidence="5" key="1">
    <citation type="journal article" date="2019" name="Int. J. Syst. Evol. Microbiol.">
        <title>The Global Catalogue of Microorganisms (GCM) 10K type strain sequencing project: providing services to taxonomists for standard genome sequencing and annotation.</title>
        <authorList>
            <consortium name="The Broad Institute Genomics Platform"/>
            <consortium name="The Broad Institute Genome Sequencing Center for Infectious Disease"/>
            <person name="Wu L."/>
            <person name="Ma J."/>
        </authorList>
    </citation>
    <scope>NUCLEOTIDE SEQUENCE [LARGE SCALE GENOMIC DNA]</scope>
    <source>
        <strain evidence="5">KCTC 42986</strain>
    </source>
</reference>
<dbReference type="Pfam" id="PF00990">
    <property type="entry name" value="GGDEF"/>
    <property type="match status" value="1"/>
</dbReference>
<dbReference type="InterPro" id="IPR025751">
    <property type="entry name" value="RsbRD_N_dom"/>
</dbReference>
<dbReference type="Gene3D" id="3.30.70.270">
    <property type="match status" value="1"/>
</dbReference>
<accession>A0ABV7F3B7</accession>
<dbReference type="GO" id="GO:0052621">
    <property type="term" value="F:diguanylate cyclase activity"/>
    <property type="evidence" value="ECO:0007669"/>
    <property type="project" value="UniProtKB-EC"/>
</dbReference>
<evidence type="ECO:0000259" key="2">
    <source>
        <dbReference type="PROSITE" id="PS50112"/>
    </source>
</evidence>
<dbReference type="CDD" id="cd00130">
    <property type="entry name" value="PAS"/>
    <property type="match status" value="1"/>
</dbReference>
<dbReference type="InterPro" id="IPR043128">
    <property type="entry name" value="Rev_trsase/Diguanyl_cyclase"/>
</dbReference>